<reference evidence="1" key="1">
    <citation type="submission" date="2014-03" db="EMBL/GenBank/DDBJ databases">
        <title>The sialotranscriptome of Amblyomma triste, Amblyomma parvum and Amblyomma cajennense ticks, uncovered by 454-based RNA-seq.</title>
        <authorList>
            <person name="Garcia G.R."/>
            <person name="Gardinassi L.G."/>
            <person name="Ribeiro J.M."/>
            <person name="Anatrielo E."/>
            <person name="Ferreira B.R."/>
            <person name="Moreira H.N."/>
            <person name="Mafra C."/>
            <person name="Olegario M.M."/>
            <person name="Szabo P.J."/>
            <person name="Miranda-Santos I.K."/>
            <person name="Maruyama S.R."/>
        </authorList>
    </citation>
    <scope>NUCLEOTIDE SEQUENCE</scope>
    <source>
        <strain evidence="1">Araguapaz</strain>
        <tissue evidence="1">Salivary glands</tissue>
    </source>
</reference>
<protein>
    <recommendedName>
        <fullName evidence="2">Tick transposon</fullName>
    </recommendedName>
</protein>
<evidence type="ECO:0000313" key="1">
    <source>
        <dbReference type="EMBL" id="JAC24849.1"/>
    </source>
</evidence>
<sequence>KAARILCEQKPHRHESNNTNIQHTIIWVPDTGVEGNLMVDTVVRGFTNRRAGLPVEPFNMPESYGEAMKALLGARKKYSAPADILNREQATTLRRLQTDTIPKQSHAIIKCGRTDTRKECVWCWGYATTYHATWGCEKSPLLPMINSPSLEQWEALLTDSD</sequence>
<organism evidence="1">
    <name type="scientific">Amblyomma parvum</name>
    <name type="common">South American tick</name>
    <dbReference type="NCBI Taxonomy" id="251391"/>
    <lineage>
        <taxon>Eukaryota</taxon>
        <taxon>Metazoa</taxon>
        <taxon>Ecdysozoa</taxon>
        <taxon>Arthropoda</taxon>
        <taxon>Chelicerata</taxon>
        <taxon>Arachnida</taxon>
        <taxon>Acari</taxon>
        <taxon>Parasitiformes</taxon>
        <taxon>Ixodida</taxon>
        <taxon>Ixodoidea</taxon>
        <taxon>Ixodidae</taxon>
        <taxon>Amblyomminae</taxon>
        <taxon>Amblyomma</taxon>
    </lineage>
</organism>
<name>A0A023FTS5_AMBPA</name>
<feature type="non-terminal residue" evidence="1">
    <location>
        <position position="161"/>
    </location>
</feature>
<proteinExistence type="evidence at transcript level"/>
<evidence type="ECO:0008006" key="2">
    <source>
        <dbReference type="Google" id="ProtNLM"/>
    </source>
</evidence>
<dbReference type="AlphaFoldDB" id="A0A023FTS5"/>
<accession>A0A023FTS5</accession>
<feature type="non-terminal residue" evidence="1">
    <location>
        <position position="1"/>
    </location>
</feature>
<dbReference type="EMBL" id="GBBL01002471">
    <property type="protein sequence ID" value="JAC24849.1"/>
    <property type="molecule type" value="mRNA"/>
</dbReference>